<evidence type="ECO:0000313" key="9">
    <source>
        <dbReference type="Proteomes" id="UP000315003"/>
    </source>
</evidence>
<dbReference type="InterPro" id="IPR058245">
    <property type="entry name" value="NreC/VraR/RcsB-like_REC"/>
</dbReference>
<dbReference type="InterPro" id="IPR016032">
    <property type="entry name" value="Sig_transdc_resp-reg_C-effctor"/>
</dbReference>
<keyword evidence="3" id="KW-0238">DNA-binding</keyword>
<dbReference type="InterPro" id="IPR000792">
    <property type="entry name" value="Tscrpt_reg_LuxR_C"/>
</dbReference>
<dbReference type="AlphaFoldDB" id="A0A517T0L0"/>
<dbReference type="SMART" id="SM00448">
    <property type="entry name" value="REC"/>
    <property type="match status" value="1"/>
</dbReference>
<dbReference type="GO" id="GO:0006355">
    <property type="term" value="P:regulation of DNA-templated transcription"/>
    <property type="evidence" value="ECO:0007669"/>
    <property type="project" value="InterPro"/>
</dbReference>
<protein>
    <submittedName>
        <fullName evidence="8">Response regulator UvrY</fullName>
    </submittedName>
</protein>
<dbReference type="GO" id="GO:0000160">
    <property type="term" value="P:phosphorelay signal transduction system"/>
    <property type="evidence" value="ECO:0007669"/>
    <property type="project" value="InterPro"/>
</dbReference>
<evidence type="ECO:0000256" key="5">
    <source>
        <dbReference type="PROSITE-ProRule" id="PRU00169"/>
    </source>
</evidence>
<dbReference type="Proteomes" id="UP000315003">
    <property type="component" value="Chromosome"/>
</dbReference>
<dbReference type="InterPro" id="IPR001789">
    <property type="entry name" value="Sig_transdc_resp-reg_receiver"/>
</dbReference>
<dbReference type="SUPFAM" id="SSF52172">
    <property type="entry name" value="CheY-like"/>
    <property type="match status" value="1"/>
</dbReference>
<dbReference type="Pfam" id="PF00072">
    <property type="entry name" value="Response_reg"/>
    <property type="match status" value="1"/>
</dbReference>
<evidence type="ECO:0000256" key="1">
    <source>
        <dbReference type="ARBA" id="ARBA00022553"/>
    </source>
</evidence>
<dbReference type="SMART" id="SM00421">
    <property type="entry name" value="HTH_LUXR"/>
    <property type="match status" value="1"/>
</dbReference>
<dbReference type="CDD" id="cd17535">
    <property type="entry name" value="REC_NarL-like"/>
    <property type="match status" value="1"/>
</dbReference>
<evidence type="ECO:0000256" key="3">
    <source>
        <dbReference type="ARBA" id="ARBA00023125"/>
    </source>
</evidence>
<organism evidence="8 9">
    <name type="scientific">Stieleria bergensis</name>
    <dbReference type="NCBI Taxonomy" id="2528025"/>
    <lineage>
        <taxon>Bacteria</taxon>
        <taxon>Pseudomonadati</taxon>
        <taxon>Planctomycetota</taxon>
        <taxon>Planctomycetia</taxon>
        <taxon>Pirellulales</taxon>
        <taxon>Pirellulaceae</taxon>
        <taxon>Stieleria</taxon>
    </lineage>
</organism>
<feature type="domain" description="HTH luxR-type" evidence="6">
    <location>
        <begin position="149"/>
        <end position="214"/>
    </location>
</feature>
<sequence>MRILLVDDHQIFRDGLISCLSENAGYEIIGQADNGRDAITAAESLGPDLIIMDIALPVLNGVDAAREILSGTLWPKPKLVALSSYSDPEFVTEVLRVGASGYILKNAAFDELINAINTVMAGKIYLSPEIAGVVVNMHVRDEQPGPISDQGVLISLSKREREVVQLLAEGNDAKAIAARYDLSPKTVHAMRNKIMAKLDIHSVAELTKYAIRVGLTSLES</sequence>
<dbReference type="Pfam" id="PF00196">
    <property type="entry name" value="GerE"/>
    <property type="match status" value="1"/>
</dbReference>
<feature type="modified residue" description="4-aspartylphosphate" evidence="5">
    <location>
        <position position="53"/>
    </location>
</feature>
<dbReference type="CDD" id="cd06170">
    <property type="entry name" value="LuxR_C_like"/>
    <property type="match status" value="1"/>
</dbReference>
<reference evidence="8 9" key="1">
    <citation type="submission" date="2019-02" db="EMBL/GenBank/DDBJ databases">
        <title>Deep-cultivation of Planctomycetes and their phenomic and genomic characterization uncovers novel biology.</title>
        <authorList>
            <person name="Wiegand S."/>
            <person name="Jogler M."/>
            <person name="Boedeker C."/>
            <person name="Pinto D."/>
            <person name="Vollmers J."/>
            <person name="Rivas-Marin E."/>
            <person name="Kohn T."/>
            <person name="Peeters S.H."/>
            <person name="Heuer A."/>
            <person name="Rast P."/>
            <person name="Oberbeckmann S."/>
            <person name="Bunk B."/>
            <person name="Jeske O."/>
            <person name="Meyerdierks A."/>
            <person name="Storesund J.E."/>
            <person name="Kallscheuer N."/>
            <person name="Luecker S."/>
            <person name="Lage O.M."/>
            <person name="Pohl T."/>
            <person name="Merkel B.J."/>
            <person name="Hornburger P."/>
            <person name="Mueller R.-W."/>
            <person name="Bruemmer F."/>
            <person name="Labrenz M."/>
            <person name="Spormann A.M."/>
            <person name="Op den Camp H."/>
            <person name="Overmann J."/>
            <person name="Amann R."/>
            <person name="Jetten M.S.M."/>
            <person name="Mascher T."/>
            <person name="Medema M.H."/>
            <person name="Devos D.P."/>
            <person name="Kaster A.-K."/>
            <person name="Ovreas L."/>
            <person name="Rohde M."/>
            <person name="Galperin M.Y."/>
            <person name="Jogler C."/>
        </authorList>
    </citation>
    <scope>NUCLEOTIDE SEQUENCE [LARGE SCALE GENOMIC DNA]</scope>
    <source>
        <strain evidence="8 9">SV_7m_r</strain>
    </source>
</reference>
<dbReference type="Gene3D" id="3.40.50.2300">
    <property type="match status" value="1"/>
</dbReference>
<proteinExistence type="predicted"/>
<dbReference type="PANTHER" id="PTHR43214">
    <property type="entry name" value="TWO-COMPONENT RESPONSE REGULATOR"/>
    <property type="match status" value="1"/>
</dbReference>
<feature type="domain" description="Response regulatory" evidence="7">
    <location>
        <begin position="2"/>
        <end position="120"/>
    </location>
</feature>
<keyword evidence="4" id="KW-0804">Transcription</keyword>
<dbReference type="SUPFAM" id="SSF46894">
    <property type="entry name" value="C-terminal effector domain of the bipartite response regulators"/>
    <property type="match status" value="1"/>
</dbReference>
<evidence type="ECO:0000259" key="6">
    <source>
        <dbReference type="PROSITE" id="PS50043"/>
    </source>
</evidence>
<keyword evidence="9" id="KW-1185">Reference proteome</keyword>
<dbReference type="PROSITE" id="PS50110">
    <property type="entry name" value="RESPONSE_REGULATORY"/>
    <property type="match status" value="1"/>
</dbReference>
<evidence type="ECO:0000256" key="4">
    <source>
        <dbReference type="ARBA" id="ARBA00023163"/>
    </source>
</evidence>
<dbReference type="RefSeq" id="WP_145276327.1">
    <property type="nucleotide sequence ID" value="NZ_CP036272.1"/>
</dbReference>
<accession>A0A517T0L0</accession>
<keyword evidence="1 5" id="KW-0597">Phosphoprotein</keyword>
<dbReference type="OrthoDB" id="9796655at2"/>
<dbReference type="InterPro" id="IPR011006">
    <property type="entry name" value="CheY-like_superfamily"/>
</dbReference>
<dbReference type="PANTHER" id="PTHR43214:SF41">
    <property type="entry name" value="NITRATE_NITRITE RESPONSE REGULATOR PROTEIN NARP"/>
    <property type="match status" value="1"/>
</dbReference>
<keyword evidence="2" id="KW-0805">Transcription regulation</keyword>
<dbReference type="InterPro" id="IPR039420">
    <property type="entry name" value="WalR-like"/>
</dbReference>
<name>A0A517T0L0_9BACT</name>
<dbReference type="EMBL" id="CP036272">
    <property type="protein sequence ID" value="QDT61930.1"/>
    <property type="molecule type" value="Genomic_DNA"/>
</dbReference>
<evidence type="ECO:0000256" key="2">
    <source>
        <dbReference type="ARBA" id="ARBA00023015"/>
    </source>
</evidence>
<evidence type="ECO:0000259" key="7">
    <source>
        <dbReference type="PROSITE" id="PS50110"/>
    </source>
</evidence>
<dbReference type="PROSITE" id="PS50043">
    <property type="entry name" value="HTH_LUXR_2"/>
    <property type="match status" value="1"/>
</dbReference>
<evidence type="ECO:0000313" key="8">
    <source>
        <dbReference type="EMBL" id="QDT61930.1"/>
    </source>
</evidence>
<gene>
    <name evidence="8" type="primary">uvrY_2</name>
    <name evidence="8" type="ORF">SV7mr_44710</name>
</gene>
<dbReference type="GO" id="GO:0003677">
    <property type="term" value="F:DNA binding"/>
    <property type="evidence" value="ECO:0007669"/>
    <property type="project" value="UniProtKB-KW"/>
</dbReference>
<dbReference type="PRINTS" id="PR00038">
    <property type="entry name" value="HTHLUXR"/>
</dbReference>